<dbReference type="Proteomes" id="UP000583929">
    <property type="component" value="Unassembled WGS sequence"/>
</dbReference>
<dbReference type="PANTHER" id="PTHR43139:SF52">
    <property type="entry name" value="SI:DKEY-122A22.2"/>
    <property type="match status" value="1"/>
</dbReference>
<dbReference type="PANTHER" id="PTHR43139">
    <property type="entry name" value="SI:DKEY-122A22.2"/>
    <property type="match status" value="1"/>
</dbReference>
<dbReference type="SUPFAM" id="SSF53474">
    <property type="entry name" value="alpha/beta-Hydrolases"/>
    <property type="match status" value="3"/>
</dbReference>
<dbReference type="AlphaFoldDB" id="A0A7J6GW51"/>
<dbReference type="EMBL" id="JAATIQ010000083">
    <property type="protein sequence ID" value="KAF4386319.1"/>
    <property type="molecule type" value="Genomic_DNA"/>
</dbReference>
<dbReference type="PRINTS" id="PR00111">
    <property type="entry name" value="ABHYDROLASE"/>
</dbReference>
<comment type="caution">
    <text evidence="2">The sequence shown here is derived from an EMBL/GenBank/DDBJ whole genome shotgun (WGS) entry which is preliminary data.</text>
</comment>
<organism evidence="2 3">
    <name type="scientific">Cannabis sativa</name>
    <name type="common">Hemp</name>
    <name type="synonym">Marijuana</name>
    <dbReference type="NCBI Taxonomy" id="3483"/>
    <lineage>
        <taxon>Eukaryota</taxon>
        <taxon>Viridiplantae</taxon>
        <taxon>Streptophyta</taxon>
        <taxon>Embryophyta</taxon>
        <taxon>Tracheophyta</taxon>
        <taxon>Spermatophyta</taxon>
        <taxon>Magnoliopsida</taxon>
        <taxon>eudicotyledons</taxon>
        <taxon>Gunneridae</taxon>
        <taxon>Pentapetalae</taxon>
        <taxon>rosids</taxon>
        <taxon>fabids</taxon>
        <taxon>Rosales</taxon>
        <taxon>Cannabaceae</taxon>
        <taxon>Cannabis</taxon>
    </lineage>
</organism>
<sequence>MMSSFLSPIYWYGNYLRLCFVVAGLTSQLTNLDNGDTTVHFWGPNSINTTKPSLVLIHGFGPVPTWQWRNQVTYFAPKFNVYVPELIFFGQSTTRLAGRSEQFQADIVAKLMEKIGVKKYSVVGTSYGGFVAYNVAKRWANRVDKVVIASSATNMRLRDGVELLKRAKVEKIRDLFLPTTVAQLRTLLSLTVYNFFEFVPYSLLDDMLQKLFFDNREEKSELFDGLTIGRDNQAHVVDLNKEVLLVWGDHDQIFPIEETCLYGVQSTGLTSQITNLDNGKTTIHFWGPKFINTTKPSLVLIHGFGPVPTWQWRNQVTYFAPKFNVYVPELIFFGQSTTQLADRSEQFQADTVAKLMEKIGVKKYSVVGTSYGGFVAYNVAKRWADRVDKVVIASSATNMRLRDSMELLKRAKVEKIQDLFLPTSVARLRTLLTLTEVLLVWGDHDQIFPIEETVELKHPTHLYGQYLRRRFITAGLTSQTVNLNGEDETKIQLWAPDPAQPKTVKKPALVLIHGFGPVSTWQWQNQVQYLAPKFDLYIPDLIFFGESTTRSSDRSEQFQAAAVAGVMEKMGVERYSILGTSYGGIVAYNVAKRWGERVVRVVIASSGLNMKREDGVELLKRGKVEKTEELMLPATAKQMRNLLSLAKLYSDKRMEKMELLKGLTIGKDDQPQISPLEMAFGKESET</sequence>
<feature type="domain" description="AB hydrolase-1" evidence="1">
    <location>
        <begin position="507"/>
        <end position="609"/>
    </location>
</feature>
<reference evidence="2 3" key="1">
    <citation type="journal article" date="2020" name="bioRxiv">
        <title>Sequence and annotation of 42 cannabis genomes reveals extensive copy number variation in cannabinoid synthesis and pathogen resistance genes.</title>
        <authorList>
            <person name="Mckernan K.J."/>
            <person name="Helbert Y."/>
            <person name="Kane L.T."/>
            <person name="Ebling H."/>
            <person name="Zhang L."/>
            <person name="Liu B."/>
            <person name="Eaton Z."/>
            <person name="Mclaughlin S."/>
            <person name="Kingan S."/>
            <person name="Baybayan P."/>
            <person name="Concepcion G."/>
            <person name="Jordan M."/>
            <person name="Riva A."/>
            <person name="Barbazuk W."/>
            <person name="Harkins T."/>
        </authorList>
    </citation>
    <scope>NUCLEOTIDE SEQUENCE [LARGE SCALE GENOMIC DNA]</scope>
    <source>
        <strain evidence="3">cv. Jamaican Lion 4</strain>
        <tissue evidence="2">Leaf</tissue>
    </source>
</reference>
<name>A0A7J6GW51_CANSA</name>
<gene>
    <name evidence="2" type="ORF">G4B88_003536</name>
</gene>
<proteinExistence type="predicted"/>
<evidence type="ECO:0000259" key="1">
    <source>
        <dbReference type="Pfam" id="PF00561"/>
    </source>
</evidence>
<feature type="domain" description="AB hydrolase-1" evidence="1">
    <location>
        <begin position="52"/>
        <end position="258"/>
    </location>
</feature>
<feature type="domain" description="AB hydrolase-1" evidence="1">
    <location>
        <begin position="296"/>
        <end position="401"/>
    </location>
</feature>
<dbReference type="InterPro" id="IPR052370">
    <property type="entry name" value="Meta-cleavage_hydrolase"/>
</dbReference>
<dbReference type="InterPro" id="IPR029058">
    <property type="entry name" value="AB_hydrolase_fold"/>
</dbReference>
<accession>A0A7J6GW51</accession>
<dbReference type="Gene3D" id="3.40.50.1820">
    <property type="entry name" value="alpha/beta hydrolase"/>
    <property type="match status" value="3"/>
</dbReference>
<protein>
    <recommendedName>
        <fullName evidence="1">AB hydrolase-1 domain-containing protein</fullName>
    </recommendedName>
</protein>
<evidence type="ECO:0000313" key="2">
    <source>
        <dbReference type="EMBL" id="KAF4386319.1"/>
    </source>
</evidence>
<evidence type="ECO:0000313" key="3">
    <source>
        <dbReference type="Proteomes" id="UP000583929"/>
    </source>
</evidence>
<keyword evidence="3" id="KW-1185">Reference proteome</keyword>
<dbReference type="InterPro" id="IPR000073">
    <property type="entry name" value="AB_hydrolase_1"/>
</dbReference>
<dbReference type="Pfam" id="PF00561">
    <property type="entry name" value="Abhydrolase_1"/>
    <property type="match status" value="3"/>
</dbReference>